<comment type="similarity">
    <text evidence="2">Belongs to the glycosyl hydrolase 29 family.</text>
</comment>
<keyword evidence="4" id="KW-0732">Signal</keyword>
<comment type="function">
    <text evidence="1">Alpha-L-fucosidase is responsible for hydrolyzing the alpha-1,6-linked fucose joined to the reducing-end N-acetylglucosamine of the carbohydrate moieties of glycoproteins.</text>
</comment>
<evidence type="ECO:0000256" key="3">
    <source>
        <dbReference type="ARBA" id="ARBA00012662"/>
    </source>
</evidence>
<keyword evidence="5" id="KW-0378">Hydrolase</keyword>
<dbReference type="Proteomes" id="UP001164305">
    <property type="component" value="Chromosome"/>
</dbReference>
<evidence type="ECO:0000256" key="5">
    <source>
        <dbReference type="ARBA" id="ARBA00022801"/>
    </source>
</evidence>
<protein>
    <recommendedName>
        <fullName evidence="3">alpha-L-fucosidase</fullName>
        <ecNumber evidence="3">3.2.1.51</ecNumber>
    </recommendedName>
</protein>
<dbReference type="InterPro" id="IPR017853">
    <property type="entry name" value="GH"/>
</dbReference>
<evidence type="ECO:0000256" key="1">
    <source>
        <dbReference type="ARBA" id="ARBA00004071"/>
    </source>
</evidence>
<evidence type="ECO:0000256" key="4">
    <source>
        <dbReference type="ARBA" id="ARBA00022729"/>
    </source>
</evidence>
<dbReference type="EC" id="3.2.1.51" evidence="3"/>
<organism evidence="8 9">
    <name type="scientific">Brachybacterium huguangmaarense</name>
    <dbReference type="NCBI Taxonomy" id="1652028"/>
    <lineage>
        <taxon>Bacteria</taxon>
        <taxon>Bacillati</taxon>
        <taxon>Actinomycetota</taxon>
        <taxon>Actinomycetes</taxon>
        <taxon>Micrococcales</taxon>
        <taxon>Dermabacteraceae</taxon>
        <taxon>Brachybacterium</taxon>
    </lineage>
</organism>
<dbReference type="Pfam" id="PF01120">
    <property type="entry name" value="Alpha_L_fucos"/>
    <property type="match status" value="1"/>
</dbReference>
<dbReference type="InterPro" id="IPR016286">
    <property type="entry name" value="FUC_metazoa-typ"/>
</dbReference>
<dbReference type="EMBL" id="CP107020">
    <property type="protein sequence ID" value="UYG16652.1"/>
    <property type="molecule type" value="Genomic_DNA"/>
</dbReference>
<dbReference type="Gene3D" id="3.20.20.80">
    <property type="entry name" value="Glycosidases"/>
    <property type="match status" value="1"/>
</dbReference>
<name>A0ABY6G0L8_9MICO</name>
<accession>A0ABY6G0L8</accession>
<sequence length="446" mass="49797">MTTSPSTDAQAWFDQARFGLFVHFGLYAVPARHEWSMTRERRTVEDYSRYADVFDPDRFDARAIARRAREAGMRYAVLTTKHHEGFCLFETAETTYSAPDVCGRDLVREWVDALRAEGLQVGFYYSLLDWHHPDYTIDMQHPLRDTGDWDELNADRDMARYRDYLFAQVRELLTGYGTIDYLFFDFTYGQEGGKFAEDWDAEALLALCRTLQPAMIVNDRLGIPGDLVTPEQYQPASPMTDASGAEVRWEACQTTNGSWGYDRDNHDFKSADLLVRMLVDSVAKNGNLLLNVGPDGRGGLRTEDAEILEELSAWMELHGDAVHGAGAARGLEAPQGTVLTRRGDRLYVHLTTWPMQHLHLPGLAGRVRFARLLHDGSEVRFTTIDPAQQAETTTVGGLGEDVVTLTLPIRRPDVLLPVVELRIDDAPTGAAPVFGSAIAPAAAGLV</sequence>
<gene>
    <name evidence="8" type="ORF">BRM3_13795</name>
</gene>
<dbReference type="PRINTS" id="PR00741">
    <property type="entry name" value="GLHYDRLASE29"/>
</dbReference>
<evidence type="ECO:0000313" key="9">
    <source>
        <dbReference type="Proteomes" id="UP001164305"/>
    </source>
</evidence>
<keyword evidence="6" id="KW-0326">Glycosidase</keyword>
<proteinExistence type="inferred from homology"/>
<dbReference type="PANTHER" id="PTHR10030">
    <property type="entry name" value="ALPHA-L-FUCOSIDASE"/>
    <property type="match status" value="1"/>
</dbReference>
<evidence type="ECO:0000259" key="7">
    <source>
        <dbReference type="Pfam" id="PF01120"/>
    </source>
</evidence>
<reference evidence="8" key="1">
    <citation type="submission" date="2022-10" db="EMBL/GenBank/DDBJ databases">
        <title>Whole-Genome Sequencing of Brachybacterium huguangmaarense BRM-3, Isolated from Betula schmidtii.</title>
        <authorList>
            <person name="Haam D."/>
        </authorList>
    </citation>
    <scope>NUCLEOTIDE SEQUENCE</scope>
    <source>
        <strain evidence="8">BRM-3</strain>
    </source>
</reference>
<evidence type="ECO:0000313" key="8">
    <source>
        <dbReference type="EMBL" id="UYG16652.1"/>
    </source>
</evidence>
<dbReference type="PIRSF" id="PIRSF001092">
    <property type="entry name" value="Alpha-L-fucosidase"/>
    <property type="match status" value="1"/>
</dbReference>
<evidence type="ECO:0000256" key="6">
    <source>
        <dbReference type="ARBA" id="ARBA00023295"/>
    </source>
</evidence>
<keyword evidence="9" id="KW-1185">Reference proteome</keyword>
<dbReference type="RefSeq" id="WP_263593865.1">
    <property type="nucleotide sequence ID" value="NZ_CP107020.1"/>
</dbReference>
<dbReference type="InterPro" id="IPR057739">
    <property type="entry name" value="Glyco_hydro_29_N"/>
</dbReference>
<evidence type="ECO:0000256" key="2">
    <source>
        <dbReference type="ARBA" id="ARBA00007951"/>
    </source>
</evidence>
<dbReference type="PANTHER" id="PTHR10030:SF37">
    <property type="entry name" value="ALPHA-L-FUCOSIDASE-RELATED"/>
    <property type="match status" value="1"/>
</dbReference>
<dbReference type="SUPFAM" id="SSF51445">
    <property type="entry name" value="(Trans)glycosidases"/>
    <property type="match status" value="1"/>
</dbReference>
<dbReference type="InterPro" id="IPR000933">
    <property type="entry name" value="Glyco_hydro_29"/>
</dbReference>
<dbReference type="SMART" id="SM00812">
    <property type="entry name" value="Alpha_L_fucos"/>
    <property type="match status" value="1"/>
</dbReference>
<feature type="domain" description="Glycoside hydrolase family 29 N-terminal" evidence="7">
    <location>
        <begin position="8"/>
        <end position="319"/>
    </location>
</feature>